<dbReference type="Gene3D" id="3.50.50.60">
    <property type="entry name" value="FAD/NAD(P)-binding domain"/>
    <property type="match status" value="1"/>
</dbReference>
<keyword evidence="2" id="KW-1185">Reference proteome</keyword>
<dbReference type="OrthoDB" id="6251823at2759"/>
<proteinExistence type="predicted"/>
<dbReference type="SUPFAM" id="SSF51905">
    <property type="entry name" value="FAD/NAD(P)-binding domain"/>
    <property type="match status" value="1"/>
</dbReference>
<sequence>MVRSAWATYIDYNRIDQSPIIGPHPFHPNILLCSGFSGTAPQHCIAAGRAIAETICNAHYKTIDLTRFSFDRFYTEELMFDGLEQPPVFPIETKSENVIGEC</sequence>
<protein>
    <recommendedName>
        <fullName evidence="3">FAD dependent oxidoreductase domain-containing protein</fullName>
    </recommendedName>
</protein>
<dbReference type="InterPro" id="IPR036188">
    <property type="entry name" value="FAD/NAD-bd_sf"/>
</dbReference>
<name>A0A448XS09_9PLAT</name>
<gene>
    <name evidence="1" type="ORF">PXEA_LOCUS36871</name>
</gene>
<dbReference type="AlphaFoldDB" id="A0A448XS09"/>
<evidence type="ECO:0000313" key="1">
    <source>
        <dbReference type="EMBL" id="VEL43431.1"/>
    </source>
</evidence>
<accession>A0A448XS09</accession>
<evidence type="ECO:0008006" key="3">
    <source>
        <dbReference type="Google" id="ProtNLM"/>
    </source>
</evidence>
<dbReference type="EMBL" id="CAAALY010281322">
    <property type="protein sequence ID" value="VEL43431.1"/>
    <property type="molecule type" value="Genomic_DNA"/>
</dbReference>
<reference evidence="1" key="1">
    <citation type="submission" date="2018-11" db="EMBL/GenBank/DDBJ databases">
        <authorList>
            <consortium name="Pathogen Informatics"/>
        </authorList>
    </citation>
    <scope>NUCLEOTIDE SEQUENCE</scope>
</reference>
<dbReference type="Proteomes" id="UP000784294">
    <property type="component" value="Unassembled WGS sequence"/>
</dbReference>
<dbReference type="Gene3D" id="3.30.9.10">
    <property type="entry name" value="D-Amino Acid Oxidase, subunit A, domain 2"/>
    <property type="match status" value="1"/>
</dbReference>
<comment type="caution">
    <text evidence="1">The sequence shown here is derived from an EMBL/GenBank/DDBJ whole genome shotgun (WGS) entry which is preliminary data.</text>
</comment>
<organism evidence="1 2">
    <name type="scientific">Protopolystoma xenopodis</name>
    <dbReference type="NCBI Taxonomy" id="117903"/>
    <lineage>
        <taxon>Eukaryota</taxon>
        <taxon>Metazoa</taxon>
        <taxon>Spiralia</taxon>
        <taxon>Lophotrochozoa</taxon>
        <taxon>Platyhelminthes</taxon>
        <taxon>Monogenea</taxon>
        <taxon>Polyopisthocotylea</taxon>
        <taxon>Polystomatidea</taxon>
        <taxon>Polystomatidae</taxon>
        <taxon>Protopolystoma</taxon>
    </lineage>
</organism>
<evidence type="ECO:0000313" key="2">
    <source>
        <dbReference type="Proteomes" id="UP000784294"/>
    </source>
</evidence>